<evidence type="ECO:0000313" key="2">
    <source>
        <dbReference type="EMBL" id="SDO40421.1"/>
    </source>
</evidence>
<dbReference type="OrthoDB" id="3209349at2"/>
<reference evidence="3" key="1">
    <citation type="submission" date="2016-10" db="EMBL/GenBank/DDBJ databases">
        <authorList>
            <person name="Varghese N."/>
            <person name="Submissions S."/>
        </authorList>
    </citation>
    <scope>NUCLEOTIDE SEQUENCE [LARGE SCALE GENOMIC DNA]</scope>
    <source>
        <strain evidence="3">DSM 45843</strain>
    </source>
</reference>
<feature type="domain" description="DUF234" evidence="1">
    <location>
        <begin position="323"/>
        <end position="403"/>
    </location>
</feature>
<dbReference type="EMBL" id="FNIR01000005">
    <property type="protein sequence ID" value="SDO40421.1"/>
    <property type="molecule type" value="Genomic_DNA"/>
</dbReference>
<name>A0A1H0JAQ4_9ACTN</name>
<evidence type="ECO:0000259" key="1">
    <source>
        <dbReference type="Pfam" id="PF03008"/>
    </source>
</evidence>
<dbReference type="RefSeq" id="WP_091243817.1">
    <property type="nucleotide sequence ID" value="NZ_FNIR01000005.1"/>
</dbReference>
<dbReference type="SUPFAM" id="SSF52540">
    <property type="entry name" value="P-loop containing nucleoside triphosphate hydrolases"/>
    <property type="match status" value="1"/>
</dbReference>
<dbReference type="Pfam" id="PF03008">
    <property type="entry name" value="DUF234"/>
    <property type="match status" value="1"/>
</dbReference>
<dbReference type="Proteomes" id="UP000199088">
    <property type="component" value="Unassembled WGS sequence"/>
</dbReference>
<evidence type="ECO:0000313" key="3">
    <source>
        <dbReference type="Proteomes" id="UP000199088"/>
    </source>
</evidence>
<dbReference type="PANTHER" id="PTHR34704:SF1">
    <property type="entry name" value="ATPASE"/>
    <property type="match status" value="1"/>
</dbReference>
<organism evidence="2 3">
    <name type="scientific">Klenkia soli</name>
    <dbReference type="NCBI Taxonomy" id="1052260"/>
    <lineage>
        <taxon>Bacteria</taxon>
        <taxon>Bacillati</taxon>
        <taxon>Actinomycetota</taxon>
        <taxon>Actinomycetes</taxon>
        <taxon>Geodermatophilales</taxon>
        <taxon>Geodermatophilaceae</taxon>
        <taxon>Klenkia</taxon>
    </lineage>
</organism>
<dbReference type="Gene3D" id="3.40.50.300">
    <property type="entry name" value="P-loop containing nucleotide triphosphate hydrolases"/>
    <property type="match status" value="1"/>
</dbReference>
<protein>
    <recommendedName>
        <fullName evidence="1">DUF234 domain-containing protein</fullName>
    </recommendedName>
</protein>
<keyword evidence="3" id="KW-1185">Reference proteome</keyword>
<dbReference type="PANTHER" id="PTHR34704">
    <property type="entry name" value="ATPASE"/>
    <property type="match status" value="1"/>
</dbReference>
<gene>
    <name evidence="2" type="ORF">SAMN05660199_01911</name>
</gene>
<dbReference type="InterPro" id="IPR004256">
    <property type="entry name" value="DUF234"/>
</dbReference>
<proteinExistence type="predicted"/>
<dbReference type="InterPro" id="IPR027417">
    <property type="entry name" value="P-loop_NTPase"/>
</dbReference>
<dbReference type="AlphaFoldDB" id="A0A1H0JAQ4"/>
<dbReference type="STRING" id="1052260.SAMN05660199_01911"/>
<sequence length="474" mass="50987">MLGSFVGRDDQLALLDRELELVRAGGQRPGRALLVRGRRRVGKSRLVEEFIARSGVPAVYFTASMQAPEEELRLFAAEVAASDLPGAAIYAELGPTTWDAALTVLATALPDDGPSIVVIDELPYLTGTDGALEGTLQKVFDRVLSRRPVLLIGVGSDLAMMEALNAYGRPFHQRAVEMVVPPLNPAEVAAMLDLPPADAFDAYLVTGGLPLVCQEWTPGAPLMQHLAQVLAVPTSALLVSGERALAAEFPGETQARRVLRTIGAGERTFTTIGQRAGGLQQASLNRSLSVLREKRVVAVDTPLSTRPSRESRYRVADPYLRFWLTFLGPHLAEVERGRGDRVLARIEASWSAWRGRAVEPVVRESLVRLPAEARAGTRGVVGGYWTRSNDPEIDLVVADREPVAGRIEAVGSIKWLDDAPFDQRDLAVLVTHRGQLPGAVADLPLVVVSRSGVAVDGVTAIGPADLLQAWGGRP</sequence>
<accession>A0A1H0JAQ4</accession>